<keyword evidence="3" id="KW-0804">Transcription</keyword>
<evidence type="ECO:0000256" key="1">
    <source>
        <dbReference type="ARBA" id="ARBA00023015"/>
    </source>
</evidence>
<evidence type="ECO:0000256" key="2">
    <source>
        <dbReference type="ARBA" id="ARBA00023125"/>
    </source>
</evidence>
<dbReference type="EMBL" id="CALZ01000029">
    <property type="protein sequence ID" value="CCK82963.1"/>
    <property type="molecule type" value="Genomic_DNA"/>
</dbReference>
<dbReference type="RefSeq" id="WP_009557511.1">
    <property type="nucleotide sequence ID" value="NZ_CALZ01000029.1"/>
</dbReference>
<evidence type="ECO:0000259" key="4">
    <source>
        <dbReference type="PROSITE" id="PS01124"/>
    </source>
</evidence>
<dbReference type="Proteomes" id="UP000009325">
    <property type="component" value="Unassembled WGS sequence"/>
</dbReference>
<dbReference type="AlphaFoldDB" id="K0NQ05"/>
<dbReference type="SUPFAM" id="SSF51215">
    <property type="entry name" value="Regulatory protein AraC"/>
    <property type="match status" value="1"/>
</dbReference>
<dbReference type="SMART" id="SM00342">
    <property type="entry name" value="HTH_ARAC"/>
    <property type="match status" value="1"/>
</dbReference>
<dbReference type="InterPro" id="IPR014710">
    <property type="entry name" value="RmlC-like_jellyroll"/>
</dbReference>
<dbReference type="Pfam" id="PF02311">
    <property type="entry name" value="AraC_binding"/>
    <property type="match status" value="1"/>
</dbReference>
<dbReference type="Gene3D" id="1.10.10.60">
    <property type="entry name" value="Homeodomain-like"/>
    <property type="match status" value="2"/>
</dbReference>
<dbReference type="GO" id="GO:0043565">
    <property type="term" value="F:sequence-specific DNA binding"/>
    <property type="evidence" value="ECO:0007669"/>
    <property type="project" value="InterPro"/>
</dbReference>
<dbReference type="OrthoDB" id="9816335at2"/>
<gene>
    <name evidence="5" type="ORF">BN146_01575</name>
</gene>
<keyword evidence="1" id="KW-0805">Transcription regulation</keyword>
<dbReference type="PANTHER" id="PTHR43280">
    <property type="entry name" value="ARAC-FAMILY TRANSCRIPTIONAL REGULATOR"/>
    <property type="match status" value="1"/>
</dbReference>
<accession>K0NQ05</accession>
<dbReference type="Gene3D" id="2.60.120.10">
    <property type="entry name" value="Jelly Rolls"/>
    <property type="match status" value="1"/>
</dbReference>
<dbReference type="InterPro" id="IPR037923">
    <property type="entry name" value="HTH-like"/>
</dbReference>
<reference evidence="5 6" key="1">
    <citation type="submission" date="2012-08" db="EMBL/GenBank/DDBJ databases">
        <title>Draft Genome Sequences of Lactobacillus equicursoris CIP 110162T, isolated from thoroughbred racehorse feces and Lactobacillus sp. CRBIP 24.137 isolated from urine of human.</title>
        <authorList>
            <person name="Cousin S."/>
            <person name="Loux V."/>
            <person name="Ma L."/>
            <person name="Creno S."/>
            <person name="Clermont D."/>
            <person name="Bizet C."/>
            <person name="Bouchier C."/>
        </authorList>
    </citation>
    <scope>NUCLEOTIDE SEQUENCE [LARGE SCALE GENOMIC DNA]</scope>
    <source>
        <strain evidence="5 6">66c</strain>
    </source>
</reference>
<dbReference type="InterPro" id="IPR003313">
    <property type="entry name" value="AraC-bd"/>
</dbReference>
<keyword evidence="2" id="KW-0238">DNA-binding</keyword>
<protein>
    <submittedName>
        <fullName evidence="5">Transcription regulator, AraC family,GlcNAc-like induced</fullName>
    </submittedName>
</protein>
<evidence type="ECO:0000313" key="5">
    <source>
        <dbReference type="EMBL" id="CCK82963.1"/>
    </source>
</evidence>
<comment type="caution">
    <text evidence="5">The sequence shown here is derived from an EMBL/GenBank/DDBJ whole genome shotgun (WGS) entry which is preliminary data.</text>
</comment>
<evidence type="ECO:0000256" key="3">
    <source>
        <dbReference type="ARBA" id="ARBA00023163"/>
    </source>
</evidence>
<dbReference type="GO" id="GO:0003700">
    <property type="term" value="F:DNA-binding transcription factor activity"/>
    <property type="evidence" value="ECO:0007669"/>
    <property type="project" value="InterPro"/>
</dbReference>
<proteinExistence type="predicted"/>
<dbReference type="PANTHER" id="PTHR43280:SF2">
    <property type="entry name" value="HTH-TYPE TRANSCRIPTIONAL REGULATOR EXSA"/>
    <property type="match status" value="1"/>
</dbReference>
<dbReference type="InterPro" id="IPR018060">
    <property type="entry name" value="HTH_AraC"/>
</dbReference>
<organism evidence="5 6">
    <name type="scientific">Lactobacillus equicursoris 66c</name>
    <dbReference type="NCBI Taxonomy" id="872326"/>
    <lineage>
        <taxon>Bacteria</taxon>
        <taxon>Bacillati</taxon>
        <taxon>Bacillota</taxon>
        <taxon>Bacilli</taxon>
        <taxon>Lactobacillales</taxon>
        <taxon>Lactobacillaceae</taxon>
        <taxon>Lactobacillus</taxon>
    </lineage>
</organism>
<evidence type="ECO:0000313" key="6">
    <source>
        <dbReference type="Proteomes" id="UP000009325"/>
    </source>
</evidence>
<dbReference type="InterPro" id="IPR009057">
    <property type="entry name" value="Homeodomain-like_sf"/>
</dbReference>
<sequence length="334" mass="38575">MNISQLCDQILSQVNYIEEHQLKYGENYNYDGWDYVSNPIPEMPRANLFTDKDSDIIVTKNNRFSYVPAHTHEFVEINYVFKGKSQQQLNGQEHNLKAGELLILDHTMVHRIGYSDKDDLTANILLKDNATISRIIESTGHQDTVITNFLRNTTMPGKLGHSNYMIFDLNKNPAAKDIADLIVYKGLTHEKNRIQMQLLVSSLIEELPVCLETNYSDFSLTSKDQTLEEIALYINTHCSSVTLTELSQEFGYNPNYISNLIKKRTGKTFKELVELRRLDMAENLIIKTNLRLDEINQMIGYHDSTSLYRIFKKHLNMTPAVYRDEVRGHSKKDS</sequence>
<dbReference type="PROSITE" id="PS01124">
    <property type="entry name" value="HTH_ARAC_FAMILY_2"/>
    <property type="match status" value="1"/>
</dbReference>
<dbReference type="SUPFAM" id="SSF46689">
    <property type="entry name" value="Homeodomain-like"/>
    <property type="match status" value="1"/>
</dbReference>
<feature type="domain" description="HTH araC/xylS-type" evidence="4">
    <location>
        <begin position="228"/>
        <end position="325"/>
    </location>
</feature>
<name>K0NQ05_9LACO</name>
<dbReference type="Pfam" id="PF12833">
    <property type="entry name" value="HTH_18"/>
    <property type="match status" value="1"/>
</dbReference>